<sequence>MAQGLIHAPEIDNGYVVKYNRRRKDDQVFLVAFYECDDYYELQPAETDRLFCSGKKWVGTRPTCVSTRPGGEEDEEDEEEEEEDYDEEEEEEQEEPAEKRDQDQELPSSVVVPSTTPDAPVSHSPLAAAATTTEEPSEPERPSVSEEETGNQEVHPSGAELDSSPKSVDEATEKPDQTVSEVRKETNEDEEIDGEPEGDGDGEDDDEDESEQTVQMTSTSTTTTSSTTTEEPREEPSCGDNRGGCDHECRVIFNENDVQPQIQCSCYHGFQLDSKDGRTCHDINECEHNNGGCEQICTNQQGSFECSCQSGLQIDVLDGRSCIDVNECLLRNGHGPCQDTCINLWASYNCSCQGLPGTRLAVDGHSCEDDAGECPKAGCSHQCLSTMGRPFCLCPVGLHLGDDWKTCEDINECEDPSIAEQCSNGCENTHGSYRCLPEDDDEEDEDDEETVPEPDVPAPPTTEAVQIEEEPKNEILPIEHDDEDENEDDYDEEDDRLDNELLPLPSPPQTPEIDRSKIEDRLNNEVEIHSQHPHRHHHGEEELLESSENDEFDEEEENETEPPRPPQISTTESAVVVVSPAAGGADRDEGSNEEDDDDTDDYLEPELPTTTTTTTTVRPITCREGLRLSSSGACEDIDECVEQEHGCDYCRNAYGGYECTCPAGYELADDDKTCQDVDECATYGEDGEDYDEDGEAKVSICSHECVNTVGSFECRCPENFHLNIDGRTCVRDFCADLYENPNKTRCSHECKDGTEGFVCSCPEFHILDEFDQKTCRNVYSCGEEFKKRCNPGVCRMVQGGDYRCECPAGYQQHDHSCHDIDECELGRHMCSHDCHNTAGTYVCSCPRGLKLSSDERTCDDIDECLEQEDEDLCGDLECSNTYGSYKCVCPEGKELDEYGICRQMDLCTTDNGGCSHICTFFNRETYCDCPDNMELDDGGKTCVPINECDLNNGGCSHVCNPQSDTLCECPEGFMLGSDARTCHDINECHEDNGGCQQSCLNFEGGYKCGCFEGFERSDNRSCSDIDECSLNQGGCDHHCHNTEGSFHCSCHSGYQLTENKKSCLDINECELHNGNCSHICINLLGGYQCSCPKGQFLTEDDHSCEFVNECELNNGGCSHTCHYAHGVVTCHCPKGFELERGNYKTCVDINECGWNNGGCSDTCTNFAGSYECSCPKGYELGKDHHICHDIDECIENNGNCSNICINLLGDYKCACEAGYELEEDEQTCRDIDECSTRFHDCSHICVNVPGTFECECPPGYVLGRDKYTCEDINECEALPDKGGCEHHCINMPGSYRCGCEDGHRLELDNKTCSDIDECSDENKKCSHDCVNLKGGFECSCPVGLRLDVDEVTCVDIDECKINSFNGGCSHICENLHGSFKCECPKGWLLSDDQATCEDVDECLNLNGGCSQRCVNLRGSYKCDCDSGYSLMADNKTCEVSNPCALRNGGCQHSCSLKNALPVCSCREGYVLNKTNMATCVDHNECQSPNDNNCQQKCVNTEGSYRCECFSGFERNELGQCLDVNECLENNGGCSKNARCINLAGSFRCMCPPGFKIGKDRRTCFEIKDRCMMLKAPKNGEMRCSRSRHKAQLFYRTRCSVWCSKGFKLVGPSTKHCNGTGHWDEERESLCVPQSCPRLQRPEHGTILPVACMSGKIFAGERCVLHCKPGFKPVGKRTAVCDGEQKWTPTPNLQCVPQTTPTPAPIKPYIQCPADVHAVLPVGQYTMKVKLDQPKTNVDWFRFVDAHPAWGKQLEADLPAGETAVTFRARSPNSATNDVCRVLIKIKERRPPQVVNCPDSFNVQLERQETSRSVYWVEPTFETESEIKQLYKSHTPGQLLIAGVHYVNYVATDDDGLSSKCSFGITVKASPEPIEPRRTAYRPLETNRLENHDSYLICPGKSPIRIDSNNPVSRLHIFLHILGHGHHRQRHHDQPLHDHNQSRKTTSQSHVPLSKSNHGDGHITSHRPSTAIDVTTESSSLLSTAITLKPNHTSNSITPAANKQTHRPNHHFHGNDHNHNNHRKQILPTLTASTTVKSPLHRHHRPGSTSTVVHIWDCSEEDGDDYGDEEDGDDEVGSGNHIANQIEHMRYFIDIYHHWLMHHRHHHPPRTHY</sequence>
<keyword evidence="7" id="KW-0812">Transmembrane</keyword>
<dbReference type="PROSITE" id="PS00010">
    <property type="entry name" value="ASX_HYDROXYL"/>
    <property type="match status" value="11"/>
</dbReference>
<feature type="domain" description="EGF-like" evidence="19">
    <location>
        <begin position="1024"/>
        <end position="1064"/>
    </location>
</feature>
<evidence type="ECO:0000256" key="4">
    <source>
        <dbReference type="ARBA" id="ARBA00022530"/>
    </source>
</evidence>
<dbReference type="EMBL" id="HBUE01348722">
    <property type="protein sequence ID" value="CAG6601982.1"/>
    <property type="molecule type" value="Transcribed_RNA"/>
</dbReference>
<dbReference type="FunFam" id="2.10.25.10:FF:000010">
    <property type="entry name" value="Pro-epidermal growth factor"/>
    <property type="match status" value="1"/>
</dbReference>
<feature type="domain" description="EGF-like" evidence="19">
    <location>
        <begin position="1398"/>
        <end position="1438"/>
    </location>
</feature>
<dbReference type="InterPro" id="IPR000152">
    <property type="entry name" value="EGF-type_Asp/Asn_hydroxyl_site"/>
</dbReference>
<keyword evidence="5 16" id="KW-0245">EGF-like domain</keyword>
<feature type="region of interest" description="Disordered" evidence="18">
    <location>
        <begin position="1986"/>
        <end position="2021"/>
    </location>
</feature>
<feature type="compositionally biased region" description="Basic and acidic residues" evidence="18">
    <location>
        <begin position="1931"/>
        <end position="1940"/>
    </location>
</feature>
<evidence type="ECO:0000256" key="9">
    <source>
        <dbReference type="ARBA" id="ARBA00022737"/>
    </source>
</evidence>
<dbReference type="SMART" id="SM00032">
    <property type="entry name" value="CCP"/>
    <property type="match status" value="3"/>
</dbReference>
<dbReference type="FunFam" id="2.10.25.10:FF:000119">
    <property type="entry name" value="vitamin K-dependent protein S"/>
    <property type="match status" value="1"/>
</dbReference>
<dbReference type="GO" id="GO:0006897">
    <property type="term" value="P:endocytosis"/>
    <property type="evidence" value="ECO:0007669"/>
    <property type="project" value="UniProtKB-KW"/>
</dbReference>
<dbReference type="SUPFAM" id="SSF57184">
    <property type="entry name" value="Growth factor receptor domain"/>
    <property type="match status" value="8"/>
</dbReference>
<feature type="domain" description="EGF-like" evidence="19">
    <location>
        <begin position="636"/>
        <end position="675"/>
    </location>
</feature>
<dbReference type="PROSITE" id="PS50923">
    <property type="entry name" value="SUSHI"/>
    <property type="match status" value="2"/>
</dbReference>
<name>A0A8D8L0T1_CULPI</name>
<dbReference type="Pfam" id="PF14670">
    <property type="entry name" value="FXa_inhibition"/>
    <property type="match status" value="8"/>
</dbReference>
<keyword evidence="9" id="KW-0677">Repeat</keyword>
<keyword evidence="11" id="KW-1133">Transmembrane helix</keyword>
<keyword evidence="15" id="KW-0325">Glycoprotein</keyword>
<feature type="region of interest" description="Disordered" evidence="18">
    <location>
        <begin position="2058"/>
        <end position="2078"/>
    </location>
</feature>
<feature type="region of interest" description="Disordered" evidence="18">
    <location>
        <begin position="433"/>
        <end position="616"/>
    </location>
</feature>
<organism evidence="22">
    <name type="scientific">Culex pipiens</name>
    <name type="common">House mosquito</name>
    <dbReference type="NCBI Taxonomy" id="7175"/>
    <lineage>
        <taxon>Eukaryota</taxon>
        <taxon>Metazoa</taxon>
        <taxon>Ecdysozoa</taxon>
        <taxon>Arthropoda</taxon>
        <taxon>Hexapoda</taxon>
        <taxon>Insecta</taxon>
        <taxon>Pterygota</taxon>
        <taxon>Neoptera</taxon>
        <taxon>Endopterygota</taxon>
        <taxon>Diptera</taxon>
        <taxon>Nematocera</taxon>
        <taxon>Culicoidea</taxon>
        <taxon>Culicidae</taxon>
        <taxon>Culicinae</taxon>
        <taxon>Culicini</taxon>
        <taxon>Culex</taxon>
        <taxon>Culex</taxon>
    </lineage>
</organism>
<feature type="compositionally biased region" description="Low complexity" evidence="18">
    <location>
        <begin position="124"/>
        <end position="134"/>
    </location>
</feature>
<feature type="domain" description="Sushi" evidence="21">
    <location>
        <begin position="1581"/>
        <end position="1632"/>
    </location>
</feature>
<feature type="compositionally biased region" description="Acidic residues" evidence="18">
    <location>
        <begin position="480"/>
        <end position="497"/>
    </location>
</feature>
<dbReference type="PANTHER" id="PTHR47333">
    <property type="entry name" value="VON WILLEBRAND FACTOR C AND EGF DOMAIN-CONTAINING PROTEIN"/>
    <property type="match status" value="1"/>
</dbReference>
<feature type="compositionally biased region" description="Low complexity" evidence="18">
    <location>
        <begin position="605"/>
        <end position="616"/>
    </location>
</feature>
<feature type="domain" description="HYR" evidence="20">
    <location>
        <begin position="1786"/>
        <end position="1868"/>
    </location>
</feature>
<evidence type="ECO:0000256" key="8">
    <source>
        <dbReference type="ARBA" id="ARBA00022729"/>
    </source>
</evidence>
<dbReference type="FunFam" id="2.10.25.10:FF:000038">
    <property type="entry name" value="Fibrillin 2"/>
    <property type="match status" value="1"/>
</dbReference>
<evidence type="ECO:0000259" key="19">
    <source>
        <dbReference type="PROSITE" id="PS50026"/>
    </source>
</evidence>
<dbReference type="GO" id="GO:0005509">
    <property type="term" value="F:calcium ion binding"/>
    <property type="evidence" value="ECO:0007669"/>
    <property type="project" value="InterPro"/>
</dbReference>
<dbReference type="InterPro" id="IPR001881">
    <property type="entry name" value="EGF-like_Ca-bd_dom"/>
</dbReference>
<keyword evidence="10" id="KW-0106">Calcium</keyword>
<feature type="domain" description="EGF-like" evidence="19">
    <location>
        <begin position="1189"/>
        <end position="1225"/>
    </location>
</feature>
<evidence type="ECO:0000256" key="17">
    <source>
        <dbReference type="PROSITE-ProRule" id="PRU00302"/>
    </source>
</evidence>
<feature type="region of interest" description="Disordered" evidence="18">
    <location>
        <begin position="62"/>
        <end position="241"/>
    </location>
</feature>
<keyword evidence="8" id="KW-0732">Signal</keyword>
<evidence type="ECO:0000259" key="21">
    <source>
        <dbReference type="PROSITE" id="PS50923"/>
    </source>
</evidence>
<feature type="compositionally biased region" description="Polar residues" evidence="18">
    <location>
        <begin position="1942"/>
        <end position="1955"/>
    </location>
</feature>
<proteinExistence type="predicted"/>
<accession>A0A8D8L0T1</accession>
<evidence type="ECO:0000256" key="11">
    <source>
        <dbReference type="ARBA" id="ARBA00022989"/>
    </source>
</evidence>
<evidence type="ECO:0000256" key="1">
    <source>
        <dbReference type="ARBA" id="ARBA00004479"/>
    </source>
</evidence>
<evidence type="ECO:0000313" key="22">
    <source>
        <dbReference type="EMBL" id="CAG6601979.1"/>
    </source>
</evidence>
<dbReference type="InterPro" id="IPR003410">
    <property type="entry name" value="HYR_dom"/>
</dbReference>
<feature type="compositionally biased region" description="Acidic residues" evidence="18">
    <location>
        <begin position="542"/>
        <end position="560"/>
    </location>
</feature>
<feature type="compositionally biased region" description="Acidic residues" evidence="18">
    <location>
        <begin position="438"/>
        <end position="452"/>
    </location>
</feature>
<feature type="compositionally biased region" description="Acidic residues" evidence="18">
    <location>
        <begin position="591"/>
        <end position="604"/>
    </location>
</feature>
<dbReference type="InterPro" id="IPR049883">
    <property type="entry name" value="NOTCH1_EGF-like"/>
</dbReference>
<dbReference type="Pfam" id="PF00084">
    <property type="entry name" value="Sushi"/>
    <property type="match status" value="2"/>
</dbReference>
<comment type="subcellular location">
    <subcellularLocation>
        <location evidence="1">Membrane</location>
        <topology evidence="1">Single-pass type I membrane protein</topology>
    </subcellularLocation>
    <subcellularLocation>
        <location evidence="2">Secreted</location>
        <location evidence="2">Extracellular space</location>
        <location evidence="2">Extracellular matrix</location>
    </subcellularLocation>
</comment>
<dbReference type="FunFam" id="2.10.25.10:FF:000008">
    <property type="entry name" value="Signal peptide, CUB domain, EGF-like 2"/>
    <property type="match status" value="1"/>
</dbReference>
<dbReference type="InterPro" id="IPR009030">
    <property type="entry name" value="Growth_fac_rcpt_cys_sf"/>
</dbReference>
<dbReference type="EMBL" id="HBUE01348717">
    <property type="protein sequence ID" value="CAG6601968.1"/>
    <property type="molecule type" value="Transcribed_RNA"/>
</dbReference>
<dbReference type="PROSITE" id="PS01187">
    <property type="entry name" value="EGF_CA"/>
    <property type="match status" value="8"/>
</dbReference>
<feature type="compositionally biased region" description="Low complexity" evidence="18">
    <location>
        <begin position="217"/>
        <end position="229"/>
    </location>
</feature>
<keyword evidence="14" id="KW-0675">Receptor</keyword>
<keyword evidence="6" id="KW-0254">Endocytosis</keyword>
<evidence type="ECO:0000256" key="18">
    <source>
        <dbReference type="SAM" id="MobiDB-lite"/>
    </source>
</evidence>
<dbReference type="FunFam" id="2.10.25.10:FF:000240">
    <property type="entry name" value="Vitamin K-dependent protein S"/>
    <property type="match status" value="4"/>
</dbReference>
<feature type="region of interest" description="Disordered" evidence="18">
    <location>
        <begin position="1925"/>
        <end position="1968"/>
    </location>
</feature>
<dbReference type="GO" id="GO:0071944">
    <property type="term" value="C:cell periphery"/>
    <property type="evidence" value="ECO:0007669"/>
    <property type="project" value="UniProtKB-ARBA"/>
</dbReference>
<evidence type="ECO:0000256" key="13">
    <source>
        <dbReference type="ARBA" id="ARBA00023157"/>
    </source>
</evidence>
<dbReference type="CDD" id="cd00033">
    <property type="entry name" value="CCP"/>
    <property type="match status" value="2"/>
</dbReference>
<feature type="domain" description="EGF-like" evidence="19">
    <location>
        <begin position="1230"/>
        <end position="1270"/>
    </location>
</feature>
<dbReference type="EMBL" id="HBUE01241676">
    <property type="protein sequence ID" value="CAG6549701.1"/>
    <property type="molecule type" value="Transcribed_RNA"/>
</dbReference>
<dbReference type="EMBL" id="HBUE01348720">
    <property type="protein sequence ID" value="CAG6601979.1"/>
    <property type="molecule type" value="Transcribed_RNA"/>
</dbReference>
<dbReference type="SMART" id="SM00179">
    <property type="entry name" value="EGF_CA"/>
    <property type="match status" value="23"/>
</dbReference>
<evidence type="ECO:0000256" key="14">
    <source>
        <dbReference type="ARBA" id="ARBA00023170"/>
    </source>
</evidence>
<feature type="compositionally biased region" description="Acidic residues" evidence="18">
    <location>
        <begin position="187"/>
        <end position="211"/>
    </location>
</feature>
<feature type="compositionally biased region" description="Polar residues" evidence="18">
    <location>
        <begin position="1986"/>
        <end position="2002"/>
    </location>
</feature>
<feature type="compositionally biased region" description="Acidic residues" evidence="18">
    <location>
        <begin position="2058"/>
        <end position="2075"/>
    </location>
</feature>
<protein>
    <submittedName>
        <fullName evidence="22">Fibrillin-2</fullName>
    </submittedName>
</protein>
<evidence type="ECO:0000256" key="2">
    <source>
        <dbReference type="ARBA" id="ARBA00004498"/>
    </source>
</evidence>
<dbReference type="InterPro" id="IPR018097">
    <property type="entry name" value="EGF_Ca-bd_CS"/>
</dbReference>
<dbReference type="SMART" id="SM00181">
    <property type="entry name" value="EGF"/>
    <property type="match status" value="26"/>
</dbReference>
<dbReference type="InterPro" id="IPR052080">
    <property type="entry name" value="vWF_C/EGF_Fibrillin"/>
</dbReference>
<dbReference type="Gene3D" id="2.10.70.10">
    <property type="entry name" value="Complement Module, domain 1"/>
    <property type="match status" value="2"/>
</dbReference>
<evidence type="ECO:0000256" key="7">
    <source>
        <dbReference type="ARBA" id="ARBA00022692"/>
    </source>
</evidence>
<dbReference type="PROSITE" id="PS01186">
    <property type="entry name" value="EGF_2"/>
    <property type="match status" value="11"/>
</dbReference>
<evidence type="ECO:0000259" key="20">
    <source>
        <dbReference type="PROSITE" id="PS50825"/>
    </source>
</evidence>
<dbReference type="FunFam" id="2.10.25.10:FF:000009">
    <property type="entry name" value="Low-density lipoprotein receptor isoform 1"/>
    <property type="match status" value="2"/>
</dbReference>
<keyword evidence="4" id="KW-0272">Extracellular matrix</keyword>
<feature type="compositionally biased region" description="Polar residues" evidence="18">
    <location>
        <begin position="105"/>
        <end position="117"/>
    </location>
</feature>
<reference evidence="22" key="1">
    <citation type="submission" date="2021-05" db="EMBL/GenBank/DDBJ databases">
        <authorList>
            <person name="Alioto T."/>
            <person name="Alioto T."/>
            <person name="Gomez Garrido J."/>
        </authorList>
    </citation>
    <scope>NUCLEOTIDE SEQUENCE</scope>
</reference>
<evidence type="ECO:0000256" key="6">
    <source>
        <dbReference type="ARBA" id="ARBA00022583"/>
    </source>
</evidence>
<evidence type="ECO:0000256" key="5">
    <source>
        <dbReference type="ARBA" id="ARBA00022536"/>
    </source>
</evidence>
<feature type="domain" description="EGF-like" evidence="19">
    <location>
        <begin position="1065"/>
        <end position="1105"/>
    </location>
</feature>
<dbReference type="Pfam" id="PF07645">
    <property type="entry name" value="EGF_CA"/>
    <property type="match status" value="7"/>
</dbReference>
<feature type="compositionally biased region" description="Basic and acidic residues" evidence="18">
    <location>
        <begin position="167"/>
        <end position="186"/>
    </location>
</feature>
<dbReference type="PANTHER" id="PTHR47333:SF4">
    <property type="entry name" value="EGF-LIKE DOMAIN-CONTAINING PROTEIN"/>
    <property type="match status" value="1"/>
</dbReference>
<evidence type="ECO:0000256" key="15">
    <source>
        <dbReference type="ARBA" id="ARBA00023180"/>
    </source>
</evidence>
<dbReference type="InterPro" id="IPR035976">
    <property type="entry name" value="Sushi/SCR/CCP_sf"/>
</dbReference>
<feature type="domain" description="EGF-like" evidence="19">
    <location>
        <begin position="1522"/>
        <end position="1564"/>
    </location>
</feature>
<evidence type="ECO:0000256" key="10">
    <source>
        <dbReference type="ARBA" id="ARBA00022837"/>
    </source>
</evidence>
<dbReference type="EMBL" id="HBUE01241671">
    <property type="protein sequence ID" value="CAG6549687.1"/>
    <property type="molecule type" value="Transcribed_RNA"/>
</dbReference>
<dbReference type="Gene3D" id="2.10.25.10">
    <property type="entry name" value="Laminin"/>
    <property type="match status" value="25"/>
</dbReference>
<dbReference type="Pfam" id="PF12662">
    <property type="entry name" value="cEGF"/>
    <property type="match status" value="5"/>
</dbReference>
<evidence type="ECO:0000256" key="12">
    <source>
        <dbReference type="ARBA" id="ARBA00023136"/>
    </source>
</evidence>
<keyword evidence="17" id="KW-0768">Sushi</keyword>
<dbReference type="InterPro" id="IPR000436">
    <property type="entry name" value="Sushi_SCR_CCP_dom"/>
</dbReference>
<dbReference type="PROSITE" id="PS50026">
    <property type="entry name" value="EGF_3"/>
    <property type="match status" value="7"/>
</dbReference>
<feature type="compositionally biased region" description="Low complexity" evidence="18">
    <location>
        <begin position="573"/>
        <end position="584"/>
    </location>
</feature>
<dbReference type="InterPro" id="IPR026823">
    <property type="entry name" value="cEGF"/>
</dbReference>
<dbReference type="GO" id="GO:0016020">
    <property type="term" value="C:membrane"/>
    <property type="evidence" value="ECO:0007669"/>
    <property type="project" value="UniProtKB-SubCell"/>
</dbReference>
<dbReference type="Pfam" id="PF02494">
    <property type="entry name" value="HYR"/>
    <property type="match status" value="1"/>
</dbReference>
<keyword evidence="3" id="KW-0964">Secreted</keyword>
<evidence type="ECO:0000256" key="3">
    <source>
        <dbReference type="ARBA" id="ARBA00022525"/>
    </source>
</evidence>
<evidence type="ECO:0000256" key="16">
    <source>
        <dbReference type="PROSITE-ProRule" id="PRU00076"/>
    </source>
</evidence>
<comment type="caution">
    <text evidence="16">Lacks conserved residue(s) required for the propagation of feature annotation.</text>
</comment>
<dbReference type="SUPFAM" id="SSF57196">
    <property type="entry name" value="EGF/Laminin"/>
    <property type="match status" value="3"/>
</dbReference>
<dbReference type="SUPFAM" id="SSF57535">
    <property type="entry name" value="Complement control module/SCR domain"/>
    <property type="match status" value="2"/>
</dbReference>
<keyword evidence="13 16" id="KW-1015">Disulfide bond</keyword>
<dbReference type="InterPro" id="IPR000742">
    <property type="entry name" value="EGF"/>
</dbReference>
<dbReference type="CDD" id="cd00054">
    <property type="entry name" value="EGF_CA"/>
    <property type="match status" value="3"/>
</dbReference>
<feature type="compositionally biased region" description="Basic and acidic residues" evidence="18">
    <location>
        <begin position="512"/>
        <end position="530"/>
    </location>
</feature>
<feature type="compositionally biased region" description="Acidic residues" evidence="18">
    <location>
        <begin position="72"/>
        <end position="95"/>
    </location>
</feature>
<dbReference type="EMBL" id="HBUE01241674">
    <property type="protein sequence ID" value="CAG6549698.1"/>
    <property type="molecule type" value="Transcribed_RNA"/>
</dbReference>
<feature type="domain" description="Sushi" evidence="21">
    <location>
        <begin position="1633"/>
        <end position="1696"/>
    </location>
</feature>
<dbReference type="PROSITE" id="PS50825">
    <property type="entry name" value="HYR"/>
    <property type="match status" value="1"/>
</dbReference>
<dbReference type="FunFam" id="2.10.25.10:FF:000005">
    <property type="entry name" value="Fibrillin 2"/>
    <property type="match status" value="1"/>
</dbReference>
<feature type="compositionally biased region" description="Basic and acidic residues" evidence="18">
    <location>
        <begin position="469"/>
        <end position="479"/>
    </location>
</feature>
<keyword evidence="12" id="KW-0472">Membrane</keyword>
<feature type="disulfide bond" evidence="16">
    <location>
        <begin position="640"/>
        <end position="650"/>
    </location>
</feature>